<name>A0ABD2PU78_9PLAT</name>
<evidence type="ECO:0000313" key="1">
    <source>
        <dbReference type="EMBL" id="KAL3311024.1"/>
    </source>
</evidence>
<dbReference type="Proteomes" id="UP001626550">
    <property type="component" value="Unassembled WGS sequence"/>
</dbReference>
<dbReference type="EMBL" id="JBJKFK010002490">
    <property type="protein sequence ID" value="KAL3311024.1"/>
    <property type="molecule type" value="Genomic_DNA"/>
</dbReference>
<dbReference type="AlphaFoldDB" id="A0ABD2PU78"/>
<accession>A0ABD2PU78</accession>
<dbReference type="PANTHER" id="PTHR12658">
    <property type="entry name" value="BETA-TUBULIN COFACTOR D"/>
    <property type="match status" value="1"/>
</dbReference>
<evidence type="ECO:0008006" key="3">
    <source>
        <dbReference type="Google" id="ProtNLM"/>
    </source>
</evidence>
<protein>
    <recommendedName>
        <fullName evidence="3">Tubulin-specific chaperone D</fullName>
    </recommendedName>
</protein>
<proteinExistence type="predicted"/>
<gene>
    <name evidence="1" type="ORF">Ciccas_010401</name>
</gene>
<dbReference type="InterPro" id="IPR033162">
    <property type="entry name" value="TBCD"/>
</dbReference>
<sequence length="196" mass="21970">MRGGQRAEQTGGTCSKLQACRLESALITEPRVLFGDQSECPKDSLYCPDLQGTGWVFPPDGDPLNRLVTFGSERLSELYSTVRGIGLKTTIVSKLRNVICILADLLQFSDLDVFKLALGSLARLLCHSYPMIRKFTANKLFESLSLYSFVSDSLISDQVTDLLLNTVWESDLQQVREHRNKICKLLNVEMPQPVQK</sequence>
<evidence type="ECO:0000313" key="2">
    <source>
        <dbReference type="Proteomes" id="UP001626550"/>
    </source>
</evidence>
<dbReference type="PANTHER" id="PTHR12658:SF0">
    <property type="entry name" value="TUBULIN-SPECIFIC CHAPERONE D"/>
    <property type="match status" value="1"/>
</dbReference>
<comment type="caution">
    <text evidence="1">The sequence shown here is derived from an EMBL/GenBank/DDBJ whole genome shotgun (WGS) entry which is preliminary data.</text>
</comment>
<reference evidence="1 2" key="1">
    <citation type="submission" date="2024-11" db="EMBL/GenBank/DDBJ databases">
        <title>Adaptive evolution of stress response genes in parasites aligns with host niche diversity.</title>
        <authorList>
            <person name="Hahn C."/>
            <person name="Resl P."/>
        </authorList>
    </citation>
    <scope>NUCLEOTIDE SEQUENCE [LARGE SCALE GENOMIC DNA]</scope>
    <source>
        <strain evidence="1">EGGRZ-B1_66</strain>
        <tissue evidence="1">Body</tissue>
    </source>
</reference>
<keyword evidence="2" id="KW-1185">Reference proteome</keyword>
<organism evidence="1 2">
    <name type="scientific">Cichlidogyrus casuarinus</name>
    <dbReference type="NCBI Taxonomy" id="1844966"/>
    <lineage>
        <taxon>Eukaryota</taxon>
        <taxon>Metazoa</taxon>
        <taxon>Spiralia</taxon>
        <taxon>Lophotrochozoa</taxon>
        <taxon>Platyhelminthes</taxon>
        <taxon>Monogenea</taxon>
        <taxon>Monopisthocotylea</taxon>
        <taxon>Dactylogyridea</taxon>
        <taxon>Ancyrocephalidae</taxon>
        <taxon>Cichlidogyrus</taxon>
    </lineage>
</organism>